<dbReference type="InterPro" id="IPR007024">
    <property type="entry name" value="BLUF_domain"/>
</dbReference>
<dbReference type="PROSITE" id="PS50925">
    <property type="entry name" value="BLUF"/>
    <property type="match status" value="1"/>
</dbReference>
<dbReference type="Gene3D" id="3.30.70.100">
    <property type="match status" value="1"/>
</dbReference>
<feature type="domain" description="BLUF" evidence="1">
    <location>
        <begin position="1"/>
        <end position="85"/>
    </location>
</feature>
<evidence type="ECO:0000259" key="1">
    <source>
        <dbReference type="PROSITE" id="PS50925"/>
    </source>
</evidence>
<proteinExistence type="predicted"/>
<dbReference type="Pfam" id="PF04940">
    <property type="entry name" value="BLUF"/>
    <property type="match status" value="1"/>
</dbReference>
<keyword evidence="3" id="KW-1185">Reference proteome</keyword>
<gene>
    <name evidence="2" type="ORF">ILT43_09255</name>
</gene>
<comment type="caution">
    <text evidence="2">The sequence shown here is derived from an EMBL/GenBank/DDBJ whole genome shotgun (WGS) entry which is preliminary data.</text>
</comment>
<dbReference type="SMART" id="SM01034">
    <property type="entry name" value="BLUF"/>
    <property type="match status" value="1"/>
</dbReference>
<dbReference type="InterPro" id="IPR036046">
    <property type="entry name" value="Acylphosphatase-like_dom_sf"/>
</dbReference>
<protein>
    <submittedName>
        <fullName evidence="2">BLUF domain-containing protein</fullName>
    </submittedName>
</protein>
<evidence type="ECO:0000313" key="2">
    <source>
        <dbReference type="EMBL" id="MBM6576560.1"/>
    </source>
</evidence>
<evidence type="ECO:0000313" key="3">
    <source>
        <dbReference type="Proteomes" id="UP000763641"/>
    </source>
</evidence>
<reference evidence="2 3" key="1">
    <citation type="submission" date="2020-12" db="EMBL/GenBank/DDBJ databases">
        <title>Sphingomonas sp.</title>
        <authorList>
            <person name="Kim M.K."/>
        </authorList>
    </citation>
    <scope>NUCLEOTIDE SEQUENCE [LARGE SCALE GENOMIC DNA]</scope>
    <source>
        <strain evidence="2 3">BT552</strain>
    </source>
</reference>
<dbReference type="SUPFAM" id="SSF54975">
    <property type="entry name" value="Acylphosphatase/BLUF domain-like"/>
    <property type="match status" value="1"/>
</dbReference>
<dbReference type="Proteomes" id="UP000763641">
    <property type="component" value="Unassembled WGS sequence"/>
</dbReference>
<sequence>MSRAALSGDVDLDGILTVSRVRNGSDGITGLLLADGTRFLQALEGEADAVRACYARIALDDRHCDVVTVADEPIEHRQFGSWSMDYRDPGLVSKGDYKAQMALNVAGVTDMWLRAMFIGFAVLSR</sequence>
<organism evidence="2 3">
    <name type="scientific">Sphingomonas longa</name>
    <dbReference type="NCBI Taxonomy" id="2778730"/>
    <lineage>
        <taxon>Bacteria</taxon>
        <taxon>Pseudomonadati</taxon>
        <taxon>Pseudomonadota</taxon>
        <taxon>Alphaproteobacteria</taxon>
        <taxon>Sphingomonadales</taxon>
        <taxon>Sphingomonadaceae</taxon>
        <taxon>Sphingomonas</taxon>
    </lineage>
</organism>
<accession>A0ABS2D6M7</accession>
<dbReference type="EMBL" id="JAFEMC010000002">
    <property type="protein sequence ID" value="MBM6576560.1"/>
    <property type="molecule type" value="Genomic_DNA"/>
</dbReference>
<name>A0ABS2D6M7_9SPHN</name>